<dbReference type="EMBL" id="LHQQ01000225">
    <property type="protein sequence ID" value="KOS38984.1"/>
    <property type="molecule type" value="Genomic_DNA"/>
</dbReference>
<sequence length="85" mass="9567">MNQANGWRPQPALLYSLNPQQSMFISTLNGWAVLVGRSKFWTMDLNLTYAIFGPKASNRTNPSYQVEIPHMDPINKSCHGTTSKP</sequence>
<evidence type="ECO:0000256" key="1">
    <source>
        <dbReference type="SAM" id="MobiDB-lite"/>
    </source>
</evidence>
<dbReference type="AlphaFoldDB" id="A0A0M8P0V5"/>
<name>A0A0M8P0V5_9EURO</name>
<comment type="caution">
    <text evidence="2">The sequence shown here is derived from an EMBL/GenBank/DDBJ whole genome shotgun (WGS) entry which is preliminary data.</text>
</comment>
<protein>
    <submittedName>
        <fullName evidence="2">Uncharacterized protein</fullName>
    </submittedName>
</protein>
<accession>A0A0M8P0V5</accession>
<keyword evidence="3" id="KW-1185">Reference proteome</keyword>
<proteinExistence type="predicted"/>
<evidence type="ECO:0000313" key="2">
    <source>
        <dbReference type="EMBL" id="KOS38984.1"/>
    </source>
</evidence>
<organism evidence="2 3">
    <name type="scientific">Penicillium nordicum</name>
    <dbReference type="NCBI Taxonomy" id="229535"/>
    <lineage>
        <taxon>Eukaryota</taxon>
        <taxon>Fungi</taxon>
        <taxon>Dikarya</taxon>
        <taxon>Ascomycota</taxon>
        <taxon>Pezizomycotina</taxon>
        <taxon>Eurotiomycetes</taxon>
        <taxon>Eurotiomycetidae</taxon>
        <taxon>Eurotiales</taxon>
        <taxon>Aspergillaceae</taxon>
        <taxon>Penicillium</taxon>
    </lineage>
</organism>
<feature type="region of interest" description="Disordered" evidence="1">
    <location>
        <begin position="63"/>
        <end position="85"/>
    </location>
</feature>
<evidence type="ECO:0000313" key="3">
    <source>
        <dbReference type="Proteomes" id="UP000037696"/>
    </source>
</evidence>
<reference evidence="2 3" key="1">
    <citation type="submission" date="2015-08" db="EMBL/GenBank/DDBJ databases">
        <title>Genome sequencing of Penicillium nordicum.</title>
        <authorList>
            <person name="Nguyen H.D."/>
            <person name="Seifert K.A."/>
        </authorList>
    </citation>
    <scope>NUCLEOTIDE SEQUENCE [LARGE SCALE GENOMIC DNA]</scope>
    <source>
        <strain evidence="2 3">DAOMC 185683</strain>
    </source>
</reference>
<dbReference type="Proteomes" id="UP000037696">
    <property type="component" value="Unassembled WGS sequence"/>
</dbReference>
<gene>
    <name evidence="2" type="ORF">ACN38_g10192</name>
</gene>